<sequence>MRPLLLLDVDGPLNPFAAKADGKPAGFVEHKFRLPGWSRRRPLRMWLDPGVGAALMDAAGEAELVWATTWEHKANTMIGPAVGLPVLPVIEFGQTGTEWKFPAVARYAGDRPLVWLDDDFDMYTGARDEFLRSRAGLMSELIRVDPRTGITQAELAAVRERLG</sequence>
<dbReference type="EMBL" id="CP012752">
    <property type="protein sequence ID" value="ALG11040.1"/>
    <property type="molecule type" value="Genomic_DNA"/>
</dbReference>
<dbReference type="RefSeq" id="WP_054292942.1">
    <property type="nucleotide sequence ID" value="NZ_CP012752.1"/>
</dbReference>
<keyword evidence="2" id="KW-1185">Reference proteome</keyword>
<dbReference type="AlphaFoldDB" id="A0A0N9I5U7"/>
<name>A0A0N9I5U7_9PSEU</name>
<evidence type="ECO:0008006" key="3">
    <source>
        <dbReference type="Google" id="ProtNLM"/>
    </source>
</evidence>
<organism evidence="1 2">
    <name type="scientific">Kibdelosporangium phytohabitans</name>
    <dbReference type="NCBI Taxonomy" id="860235"/>
    <lineage>
        <taxon>Bacteria</taxon>
        <taxon>Bacillati</taxon>
        <taxon>Actinomycetota</taxon>
        <taxon>Actinomycetes</taxon>
        <taxon>Pseudonocardiales</taxon>
        <taxon>Pseudonocardiaceae</taxon>
        <taxon>Kibdelosporangium</taxon>
    </lineage>
</organism>
<dbReference type="KEGG" id="kphy:AOZ06_32845"/>
<dbReference type="Proteomes" id="UP000063699">
    <property type="component" value="Chromosome"/>
</dbReference>
<proteinExistence type="predicted"/>
<protein>
    <recommendedName>
        <fullName evidence="3">Secreted protein</fullName>
    </recommendedName>
</protein>
<gene>
    <name evidence="1" type="ORF">AOZ06_32845</name>
</gene>
<evidence type="ECO:0000313" key="1">
    <source>
        <dbReference type="EMBL" id="ALG11040.1"/>
    </source>
</evidence>
<accession>A0A0N9I5U7</accession>
<dbReference type="STRING" id="860235.AOZ06_32845"/>
<reference evidence="1 2" key="1">
    <citation type="submission" date="2015-07" db="EMBL/GenBank/DDBJ databases">
        <title>Genome sequencing of Kibdelosporangium phytohabitans.</title>
        <authorList>
            <person name="Qin S."/>
            <person name="Xing K."/>
        </authorList>
    </citation>
    <scope>NUCLEOTIDE SEQUENCE [LARGE SCALE GENOMIC DNA]</scope>
    <source>
        <strain evidence="1 2">KLBMP1111</strain>
    </source>
</reference>
<dbReference type="OrthoDB" id="5124141at2"/>
<evidence type="ECO:0000313" key="2">
    <source>
        <dbReference type="Proteomes" id="UP000063699"/>
    </source>
</evidence>